<comment type="caution">
    <text evidence="2">The sequence shown here is derived from an EMBL/GenBank/DDBJ whole genome shotgun (WGS) entry which is preliminary data.</text>
</comment>
<reference evidence="2" key="1">
    <citation type="submission" date="2020-07" db="EMBL/GenBank/DDBJ databases">
        <title>Clarias magur genome sequencing, assembly and annotation.</title>
        <authorList>
            <person name="Kushwaha B."/>
            <person name="Kumar R."/>
            <person name="Das P."/>
            <person name="Joshi C.G."/>
            <person name="Kumar D."/>
            <person name="Nagpure N.S."/>
            <person name="Pandey M."/>
            <person name="Agarwal S."/>
            <person name="Srivastava S."/>
            <person name="Singh M."/>
            <person name="Sahoo L."/>
            <person name="Jayasankar P."/>
            <person name="Meher P.K."/>
            <person name="Koringa P.G."/>
            <person name="Iquebal M.A."/>
            <person name="Das S.P."/>
            <person name="Bit A."/>
            <person name="Patnaik S."/>
            <person name="Patel N."/>
            <person name="Shah T.M."/>
            <person name="Hinsu A."/>
            <person name="Jena J.K."/>
        </authorList>
    </citation>
    <scope>NUCLEOTIDE SEQUENCE</scope>
    <source>
        <strain evidence="2">CIFAMagur01</strain>
        <tissue evidence="2">Testis</tissue>
    </source>
</reference>
<dbReference type="AlphaFoldDB" id="A0A8J4UP99"/>
<accession>A0A8J4UP99</accession>
<sequence>MAYVRSCFLPWGMVCTVFALALAQDGAWDCSDRDDVLREARADVSGTSDCALDCTARTYRAVLELQRKLTIRFTDARA</sequence>
<feature type="non-terminal residue" evidence="2">
    <location>
        <position position="78"/>
    </location>
</feature>
<protein>
    <submittedName>
        <fullName evidence="2">Gonadal somatic cell derived factor isoform X1</fullName>
    </submittedName>
</protein>
<dbReference type="Proteomes" id="UP000727407">
    <property type="component" value="Unassembled WGS sequence"/>
</dbReference>
<evidence type="ECO:0000313" key="3">
    <source>
        <dbReference type="Proteomes" id="UP000727407"/>
    </source>
</evidence>
<dbReference type="EMBL" id="QNUK01000126">
    <property type="protein sequence ID" value="KAF5900832.1"/>
    <property type="molecule type" value="Genomic_DNA"/>
</dbReference>
<name>A0A8J4UP99_CLAMG</name>
<evidence type="ECO:0000256" key="1">
    <source>
        <dbReference type="SAM" id="SignalP"/>
    </source>
</evidence>
<feature type="signal peptide" evidence="1">
    <location>
        <begin position="1"/>
        <end position="23"/>
    </location>
</feature>
<keyword evidence="3" id="KW-1185">Reference proteome</keyword>
<evidence type="ECO:0000313" key="2">
    <source>
        <dbReference type="EMBL" id="KAF5900832.1"/>
    </source>
</evidence>
<gene>
    <name evidence="2" type="ORF">DAT39_009473</name>
</gene>
<organism evidence="2 3">
    <name type="scientific">Clarias magur</name>
    <name type="common">Asian catfish</name>
    <name type="synonym">Macropteronotus magur</name>
    <dbReference type="NCBI Taxonomy" id="1594786"/>
    <lineage>
        <taxon>Eukaryota</taxon>
        <taxon>Metazoa</taxon>
        <taxon>Chordata</taxon>
        <taxon>Craniata</taxon>
        <taxon>Vertebrata</taxon>
        <taxon>Euteleostomi</taxon>
        <taxon>Actinopterygii</taxon>
        <taxon>Neopterygii</taxon>
        <taxon>Teleostei</taxon>
        <taxon>Ostariophysi</taxon>
        <taxon>Siluriformes</taxon>
        <taxon>Clariidae</taxon>
        <taxon>Clarias</taxon>
    </lineage>
</organism>
<keyword evidence="1" id="KW-0732">Signal</keyword>
<feature type="chain" id="PRO_5035259621" evidence="1">
    <location>
        <begin position="24"/>
        <end position="78"/>
    </location>
</feature>
<proteinExistence type="predicted"/>
<dbReference type="OrthoDB" id="9929604at2759"/>